<dbReference type="InterPro" id="IPR002645">
    <property type="entry name" value="STAS_dom"/>
</dbReference>
<dbReference type="PANTHER" id="PTHR33495">
    <property type="entry name" value="ANTI-SIGMA FACTOR ANTAGONIST TM_1081-RELATED-RELATED"/>
    <property type="match status" value="1"/>
</dbReference>
<dbReference type="Proteomes" id="UP000619788">
    <property type="component" value="Unassembled WGS sequence"/>
</dbReference>
<dbReference type="EMBL" id="BOOJ01000127">
    <property type="protein sequence ID" value="GIH97975.1"/>
    <property type="molecule type" value="Genomic_DNA"/>
</dbReference>
<evidence type="ECO:0000313" key="5">
    <source>
        <dbReference type="EMBL" id="GIH97975.1"/>
    </source>
</evidence>
<dbReference type="SUPFAM" id="SSF52091">
    <property type="entry name" value="SpoIIaa-like"/>
    <property type="match status" value="1"/>
</dbReference>
<comment type="similarity">
    <text evidence="1 2">Belongs to the anti-sigma-factor antagonist family.</text>
</comment>
<keyword evidence="3" id="KW-1133">Transmembrane helix</keyword>
<keyword evidence="3" id="KW-0812">Transmembrane</keyword>
<keyword evidence="3" id="KW-0472">Membrane</keyword>
<dbReference type="InterPro" id="IPR003658">
    <property type="entry name" value="Anti-sigma_ant"/>
</dbReference>
<dbReference type="RefSeq" id="WP_204069950.1">
    <property type="nucleotide sequence ID" value="NZ_BOOJ01000127.1"/>
</dbReference>
<dbReference type="Gene3D" id="3.30.750.24">
    <property type="entry name" value="STAS domain"/>
    <property type="match status" value="1"/>
</dbReference>
<dbReference type="PROSITE" id="PS50801">
    <property type="entry name" value="STAS"/>
    <property type="match status" value="1"/>
</dbReference>
<gene>
    <name evidence="5" type="ORF">Psi01_86050</name>
</gene>
<evidence type="ECO:0000313" key="6">
    <source>
        <dbReference type="Proteomes" id="UP000619788"/>
    </source>
</evidence>
<feature type="transmembrane region" description="Helical" evidence="3">
    <location>
        <begin position="51"/>
        <end position="72"/>
    </location>
</feature>
<dbReference type="InterPro" id="IPR036513">
    <property type="entry name" value="STAS_dom_sf"/>
</dbReference>
<dbReference type="CDD" id="cd07043">
    <property type="entry name" value="STAS_anti-anti-sigma_factors"/>
    <property type="match status" value="1"/>
</dbReference>
<dbReference type="AlphaFoldDB" id="A0A8J3SSM2"/>
<organism evidence="5 6">
    <name type="scientific">Planobispora siamensis</name>
    <dbReference type="NCBI Taxonomy" id="936338"/>
    <lineage>
        <taxon>Bacteria</taxon>
        <taxon>Bacillati</taxon>
        <taxon>Actinomycetota</taxon>
        <taxon>Actinomycetes</taxon>
        <taxon>Streptosporangiales</taxon>
        <taxon>Streptosporangiaceae</taxon>
        <taxon>Planobispora</taxon>
    </lineage>
</organism>
<reference evidence="5 6" key="1">
    <citation type="submission" date="2021-01" db="EMBL/GenBank/DDBJ databases">
        <title>Whole genome shotgun sequence of Planobispora siamensis NBRC 107568.</title>
        <authorList>
            <person name="Komaki H."/>
            <person name="Tamura T."/>
        </authorList>
    </citation>
    <scope>NUCLEOTIDE SEQUENCE [LARGE SCALE GENOMIC DNA]</scope>
    <source>
        <strain evidence="5 6">NBRC 107568</strain>
    </source>
</reference>
<proteinExistence type="inferred from homology"/>
<comment type="caution">
    <text evidence="5">The sequence shown here is derived from an EMBL/GenBank/DDBJ whole genome shotgun (WGS) entry which is preliminary data.</text>
</comment>
<keyword evidence="6" id="KW-1185">Reference proteome</keyword>
<protein>
    <recommendedName>
        <fullName evidence="2">Anti-sigma factor antagonist</fullName>
    </recommendedName>
</protein>
<evidence type="ECO:0000256" key="3">
    <source>
        <dbReference type="SAM" id="Phobius"/>
    </source>
</evidence>
<accession>A0A8J3SSM2</accession>
<evidence type="ECO:0000256" key="1">
    <source>
        <dbReference type="ARBA" id="ARBA00009013"/>
    </source>
</evidence>
<dbReference type="Pfam" id="PF01740">
    <property type="entry name" value="STAS"/>
    <property type="match status" value="1"/>
</dbReference>
<name>A0A8J3SSM2_9ACTN</name>
<dbReference type="NCBIfam" id="TIGR00377">
    <property type="entry name" value="ant_ant_sig"/>
    <property type="match status" value="1"/>
</dbReference>
<evidence type="ECO:0000256" key="2">
    <source>
        <dbReference type="RuleBase" id="RU003749"/>
    </source>
</evidence>
<sequence length="137" mass="14649">MLPHPEPALQTTTWQLDDLAVLRLAGELDALTAPLALSSAQQMLLGRAPMLVVDASQVSFIASAGIGVLIALRRQVEERAGRLVLVAPADGRVWHLLALMRLLEHFAVCPDLEAAVRVLRTRPLLPGRQAAPPSGTA</sequence>
<dbReference type="GO" id="GO:0043856">
    <property type="term" value="F:anti-sigma factor antagonist activity"/>
    <property type="evidence" value="ECO:0007669"/>
    <property type="project" value="InterPro"/>
</dbReference>
<evidence type="ECO:0000259" key="4">
    <source>
        <dbReference type="PROSITE" id="PS50801"/>
    </source>
</evidence>
<feature type="domain" description="STAS" evidence="4">
    <location>
        <begin position="9"/>
        <end position="119"/>
    </location>
</feature>